<sequence length="394" mass="44589">MISPQQGLFHSIQTSNCKCDPHRFQAQPMFLLPRFIFFSSRQPHPKKLSVNLAKLKEDEEVLDLYEGGLGGKALKQKVENIGINWDSCTPGQYTHLICPLCKGGESKERSLSFHINQNEKVAMWRCFNFECGWAGHVLADVGRAQDGVHRVNQANFPKKMTEENLRLEPLGDEPPTSLPAFVVPCNRSIAFIPVSRRMMFELAMYGWLLESKDGIVVWVAKGLGESKLLLIDYFAERMISPEILEKNYVMQTIDDKNVIAYTYRRNGELVNCKFRSITSRKFWQVEGEIDKLSMEQAGILNCVSVPDGAPQQVSTSLPSKKQDTRYKYLLNCKGYLDKASQIVLATDGDGPGRALAEELSCCLGKERCWLVTWPKKDEFGCYKDANEVTPLSSR</sequence>
<protein>
    <submittedName>
        <fullName evidence="2">Toprim domain-containing protein</fullName>
    </submittedName>
</protein>
<dbReference type="InterPro" id="IPR027032">
    <property type="entry name" value="Twinkle-like"/>
</dbReference>
<feature type="domain" description="Toprim" evidence="1">
    <location>
        <begin position="285"/>
        <end position="360"/>
    </location>
</feature>
<comment type="caution">
    <text evidence="2">The sequence shown here is derived from an EMBL/GenBank/DDBJ whole genome shotgun (WGS) entry which is preliminary data.</text>
</comment>
<dbReference type="SUPFAM" id="SSF56731">
    <property type="entry name" value="DNA primase core"/>
    <property type="match status" value="1"/>
</dbReference>
<dbReference type="Pfam" id="PF13662">
    <property type="entry name" value="Toprim_4"/>
    <property type="match status" value="1"/>
</dbReference>
<dbReference type="GO" id="GO:0003697">
    <property type="term" value="F:single-stranded DNA binding"/>
    <property type="evidence" value="ECO:0007669"/>
    <property type="project" value="InterPro"/>
</dbReference>
<evidence type="ECO:0000259" key="1">
    <source>
        <dbReference type="Pfam" id="PF13662"/>
    </source>
</evidence>
<accession>A0A103Y1I7</accession>
<evidence type="ECO:0000313" key="2">
    <source>
        <dbReference type="EMBL" id="KVI00824.1"/>
    </source>
</evidence>
<dbReference type="STRING" id="59895.A0A103Y1I7"/>
<proteinExistence type="predicted"/>
<dbReference type="InterPro" id="IPR006171">
    <property type="entry name" value="TOPRIM_dom"/>
</dbReference>
<dbReference type="AlphaFoldDB" id="A0A103Y1I7"/>
<dbReference type="CDD" id="cd01029">
    <property type="entry name" value="TOPRIM_primases"/>
    <property type="match status" value="1"/>
</dbReference>
<dbReference type="Proteomes" id="UP000243975">
    <property type="component" value="Unassembled WGS sequence"/>
</dbReference>
<reference evidence="2 3" key="1">
    <citation type="journal article" date="2016" name="Sci. Rep.">
        <title>The genome sequence of the outbreeding globe artichoke constructed de novo incorporating a phase-aware low-pass sequencing strategy of F1 progeny.</title>
        <authorList>
            <person name="Scaglione D."/>
            <person name="Reyes-Chin-Wo S."/>
            <person name="Acquadro A."/>
            <person name="Froenicke L."/>
            <person name="Portis E."/>
            <person name="Beitel C."/>
            <person name="Tirone M."/>
            <person name="Mauro R."/>
            <person name="Lo Monaco A."/>
            <person name="Mauromicale G."/>
            <person name="Faccioli P."/>
            <person name="Cattivelli L."/>
            <person name="Rieseberg L."/>
            <person name="Michelmore R."/>
            <person name="Lanteri S."/>
        </authorList>
    </citation>
    <scope>NUCLEOTIDE SEQUENCE [LARGE SCALE GENOMIC DNA]</scope>
    <source>
        <strain evidence="2">2C</strain>
    </source>
</reference>
<evidence type="ECO:0000313" key="3">
    <source>
        <dbReference type="Proteomes" id="UP000243975"/>
    </source>
</evidence>
<dbReference type="InterPro" id="IPR034154">
    <property type="entry name" value="TOPRIM_DnaG/twinkle"/>
</dbReference>
<dbReference type="GO" id="GO:0043139">
    <property type="term" value="F:5'-3' DNA helicase activity"/>
    <property type="evidence" value="ECO:0007669"/>
    <property type="project" value="InterPro"/>
</dbReference>
<dbReference type="Gramene" id="KVI00824">
    <property type="protein sequence ID" value="KVI00824"/>
    <property type="gene ID" value="Ccrd_020922"/>
</dbReference>
<organism evidence="2 3">
    <name type="scientific">Cynara cardunculus var. scolymus</name>
    <name type="common">Globe artichoke</name>
    <name type="synonym">Cynara scolymus</name>
    <dbReference type="NCBI Taxonomy" id="59895"/>
    <lineage>
        <taxon>Eukaryota</taxon>
        <taxon>Viridiplantae</taxon>
        <taxon>Streptophyta</taxon>
        <taxon>Embryophyta</taxon>
        <taxon>Tracheophyta</taxon>
        <taxon>Spermatophyta</taxon>
        <taxon>Magnoliopsida</taxon>
        <taxon>eudicotyledons</taxon>
        <taxon>Gunneridae</taxon>
        <taxon>Pentapetalae</taxon>
        <taxon>asterids</taxon>
        <taxon>campanulids</taxon>
        <taxon>Asterales</taxon>
        <taxon>Asteraceae</taxon>
        <taxon>Carduoideae</taxon>
        <taxon>Cardueae</taxon>
        <taxon>Carduinae</taxon>
        <taxon>Cynara</taxon>
    </lineage>
</organism>
<dbReference type="PANTHER" id="PTHR12873:SF2">
    <property type="entry name" value="DNA HELICASE"/>
    <property type="match status" value="1"/>
</dbReference>
<dbReference type="Gene3D" id="3.40.1360.10">
    <property type="match status" value="1"/>
</dbReference>
<dbReference type="OMA" id="GCKYRTM"/>
<keyword evidence="3" id="KW-1185">Reference proteome</keyword>
<dbReference type="EMBL" id="LEKV01003223">
    <property type="protein sequence ID" value="KVI00824.1"/>
    <property type="molecule type" value="Genomic_DNA"/>
</dbReference>
<gene>
    <name evidence="2" type="ORF">Ccrd_020922</name>
</gene>
<dbReference type="PANTHER" id="PTHR12873">
    <property type="entry name" value="T7-LIKE MITOCHONDRIAL DNA HELICASE"/>
    <property type="match status" value="1"/>
</dbReference>
<name>A0A103Y1I7_CYNCS</name>